<keyword evidence="8 10" id="KW-0482">Metalloprotease</keyword>
<keyword evidence="4" id="KW-0479">Metal-binding</keyword>
<protein>
    <recommendedName>
        <fullName evidence="13">Peptidase M48 domain-containing protein</fullName>
    </recommendedName>
</protein>
<comment type="similarity">
    <text evidence="10">Belongs to the peptidase M48 family.</text>
</comment>
<organism evidence="14 15">
    <name type="scientific">Terrabacter aeriphilus</name>
    <dbReference type="NCBI Taxonomy" id="515662"/>
    <lineage>
        <taxon>Bacteria</taxon>
        <taxon>Bacillati</taxon>
        <taxon>Actinomycetota</taxon>
        <taxon>Actinomycetes</taxon>
        <taxon>Micrococcales</taxon>
        <taxon>Intrasporangiaceae</taxon>
        <taxon>Terrabacter</taxon>
    </lineage>
</organism>
<evidence type="ECO:0000313" key="14">
    <source>
        <dbReference type="EMBL" id="GAA5025717.1"/>
    </source>
</evidence>
<feature type="transmembrane region" description="Helical" evidence="12">
    <location>
        <begin position="68"/>
        <end position="90"/>
    </location>
</feature>
<keyword evidence="2 10" id="KW-0645">Protease</keyword>
<feature type="transmembrane region" description="Helical" evidence="12">
    <location>
        <begin position="96"/>
        <end position="114"/>
    </location>
</feature>
<evidence type="ECO:0000256" key="10">
    <source>
        <dbReference type="RuleBase" id="RU003983"/>
    </source>
</evidence>
<evidence type="ECO:0000256" key="6">
    <source>
        <dbReference type="ARBA" id="ARBA00022833"/>
    </source>
</evidence>
<sequence>MTDHASSPPATARPGTTLRPHEARPQTSDGSWVARRRQRVTDVAARRLHDDLVARGVTATRSARGTTVTVLACLVLGVAAVAVGLLVWATVAPKGLWGWLGVVAGWAFVGALVPRPVRLSETVRLEPADFPATHRLLADLADGVGARAPVEVHLDAGWGVELVAVGWAARPTLVVGLPLWTCLTDDERVALLCHELGHVRNGDGLRAVLVGQAHGLLDRLATLLTPLPRDAVSDLVDDSLEVSRSQTTMNGLGRLVLTVVSAPAVVTLLAFERAVSQEGQQREYAADLRAAEVAGTAAVVRLLLTTMGLAGVHTLAGAAARRREDPFTALDTVRARPDLTARDIALARSRAREHDLRWDAAHPRDDLRLGVLEAHPTTPEPEALADRRALARAADAELAGQRPALTRRLRDELLDT</sequence>
<comment type="caution">
    <text evidence="14">The sequence shown here is derived from an EMBL/GenBank/DDBJ whole genome shotgun (WGS) entry which is preliminary data.</text>
</comment>
<evidence type="ECO:0000256" key="2">
    <source>
        <dbReference type="ARBA" id="ARBA00022670"/>
    </source>
</evidence>
<evidence type="ECO:0000259" key="13">
    <source>
        <dbReference type="Pfam" id="PF01435"/>
    </source>
</evidence>
<feature type="region of interest" description="Disordered" evidence="11">
    <location>
        <begin position="1"/>
        <end position="35"/>
    </location>
</feature>
<keyword evidence="6 10" id="KW-0862">Zinc</keyword>
<evidence type="ECO:0000256" key="3">
    <source>
        <dbReference type="ARBA" id="ARBA00022692"/>
    </source>
</evidence>
<evidence type="ECO:0000256" key="11">
    <source>
        <dbReference type="SAM" id="MobiDB-lite"/>
    </source>
</evidence>
<reference evidence="15" key="1">
    <citation type="journal article" date="2019" name="Int. J. Syst. Evol. Microbiol.">
        <title>The Global Catalogue of Microorganisms (GCM) 10K type strain sequencing project: providing services to taxonomists for standard genome sequencing and annotation.</title>
        <authorList>
            <consortium name="The Broad Institute Genomics Platform"/>
            <consortium name="The Broad Institute Genome Sequencing Center for Infectious Disease"/>
            <person name="Wu L."/>
            <person name="Ma J."/>
        </authorList>
    </citation>
    <scope>NUCLEOTIDE SEQUENCE [LARGE SCALE GENOMIC DNA]</scope>
    <source>
        <strain evidence="15">JCM 17687</strain>
    </source>
</reference>
<keyword evidence="5 10" id="KW-0378">Hydrolase</keyword>
<gene>
    <name evidence="14" type="ORF">GCM10023258_18850</name>
</gene>
<keyword evidence="1" id="KW-1003">Cell membrane</keyword>
<keyword evidence="7 12" id="KW-1133">Transmembrane helix</keyword>
<evidence type="ECO:0000256" key="12">
    <source>
        <dbReference type="SAM" id="Phobius"/>
    </source>
</evidence>
<dbReference type="Gene3D" id="3.30.2010.10">
    <property type="entry name" value="Metalloproteases ('zincins'), catalytic domain"/>
    <property type="match status" value="1"/>
</dbReference>
<dbReference type="InterPro" id="IPR001915">
    <property type="entry name" value="Peptidase_M48"/>
</dbReference>
<keyword evidence="3 12" id="KW-0812">Transmembrane</keyword>
<dbReference type="PANTHER" id="PTHR43221:SF2">
    <property type="entry name" value="PROTEASE HTPX HOMOLOG"/>
    <property type="match status" value="1"/>
</dbReference>
<evidence type="ECO:0000256" key="5">
    <source>
        <dbReference type="ARBA" id="ARBA00022801"/>
    </source>
</evidence>
<dbReference type="RefSeq" id="WP_345507217.1">
    <property type="nucleotide sequence ID" value="NZ_BAABIW010000014.1"/>
</dbReference>
<evidence type="ECO:0000256" key="7">
    <source>
        <dbReference type="ARBA" id="ARBA00022989"/>
    </source>
</evidence>
<dbReference type="Pfam" id="PF01435">
    <property type="entry name" value="Peptidase_M48"/>
    <property type="match status" value="1"/>
</dbReference>
<comment type="cofactor">
    <cofactor evidence="10">
        <name>Zn(2+)</name>
        <dbReference type="ChEBI" id="CHEBI:29105"/>
    </cofactor>
    <text evidence="10">Binds 1 zinc ion per subunit.</text>
</comment>
<feature type="transmembrane region" description="Helical" evidence="12">
    <location>
        <begin position="252"/>
        <end position="271"/>
    </location>
</feature>
<evidence type="ECO:0000313" key="15">
    <source>
        <dbReference type="Proteomes" id="UP001500427"/>
    </source>
</evidence>
<evidence type="ECO:0000256" key="4">
    <source>
        <dbReference type="ARBA" id="ARBA00022723"/>
    </source>
</evidence>
<dbReference type="CDD" id="cd07328">
    <property type="entry name" value="M48_Ste24p_like"/>
    <property type="match status" value="1"/>
</dbReference>
<feature type="domain" description="Peptidase M48" evidence="13">
    <location>
        <begin position="164"/>
        <end position="373"/>
    </location>
</feature>
<dbReference type="InterPro" id="IPR050083">
    <property type="entry name" value="HtpX_protease"/>
</dbReference>
<proteinExistence type="inferred from homology"/>
<evidence type="ECO:0000256" key="8">
    <source>
        <dbReference type="ARBA" id="ARBA00023049"/>
    </source>
</evidence>
<keyword evidence="9 12" id="KW-0472">Membrane</keyword>
<dbReference type="Proteomes" id="UP001500427">
    <property type="component" value="Unassembled WGS sequence"/>
</dbReference>
<dbReference type="EMBL" id="BAABIW010000014">
    <property type="protein sequence ID" value="GAA5025717.1"/>
    <property type="molecule type" value="Genomic_DNA"/>
</dbReference>
<name>A0ABP9JC77_9MICO</name>
<dbReference type="PANTHER" id="PTHR43221">
    <property type="entry name" value="PROTEASE HTPX"/>
    <property type="match status" value="1"/>
</dbReference>
<evidence type="ECO:0000256" key="9">
    <source>
        <dbReference type="ARBA" id="ARBA00023136"/>
    </source>
</evidence>
<keyword evidence="15" id="KW-1185">Reference proteome</keyword>
<evidence type="ECO:0000256" key="1">
    <source>
        <dbReference type="ARBA" id="ARBA00022475"/>
    </source>
</evidence>
<accession>A0ABP9JC77</accession>